<keyword evidence="3" id="KW-0560">Oxidoreductase</keyword>
<organism evidence="7 8">
    <name type="scientific">Devosia crocina</name>
    <dbReference type="NCBI Taxonomy" id="429728"/>
    <lineage>
        <taxon>Bacteria</taxon>
        <taxon>Pseudomonadati</taxon>
        <taxon>Pseudomonadota</taxon>
        <taxon>Alphaproteobacteria</taxon>
        <taxon>Hyphomicrobiales</taxon>
        <taxon>Devosiaceae</taxon>
        <taxon>Devosia</taxon>
    </lineage>
</organism>
<feature type="domain" description="Pyrrolo-quinoline quinone repeat" evidence="6">
    <location>
        <begin position="245"/>
        <end position="850"/>
    </location>
</feature>
<name>A0A1I7N0N0_9HYPH</name>
<dbReference type="Proteomes" id="UP000199074">
    <property type="component" value="Unassembled WGS sequence"/>
</dbReference>
<feature type="compositionally biased region" description="Low complexity" evidence="4">
    <location>
        <begin position="165"/>
        <end position="174"/>
    </location>
</feature>
<dbReference type="PANTHER" id="PTHR32303">
    <property type="entry name" value="QUINOPROTEIN ALCOHOL DEHYDROGENASE (CYTOCHROME C)"/>
    <property type="match status" value="1"/>
</dbReference>
<keyword evidence="5" id="KW-0472">Membrane</keyword>
<gene>
    <name evidence="7" type="ORF">SAMN05216456_0467</name>
</gene>
<evidence type="ECO:0000256" key="2">
    <source>
        <dbReference type="ARBA" id="ARBA00008156"/>
    </source>
</evidence>
<evidence type="ECO:0000259" key="6">
    <source>
        <dbReference type="Pfam" id="PF01011"/>
    </source>
</evidence>
<comment type="cofactor">
    <cofactor evidence="1">
        <name>pyrroloquinoline quinone</name>
        <dbReference type="ChEBI" id="CHEBI:58442"/>
    </cofactor>
</comment>
<dbReference type="InterPro" id="IPR017511">
    <property type="entry name" value="PQQ_mDH"/>
</dbReference>
<dbReference type="PANTHER" id="PTHR32303:SF4">
    <property type="entry name" value="QUINOPROTEIN GLUCOSE DEHYDROGENASE"/>
    <property type="match status" value="1"/>
</dbReference>
<dbReference type="EMBL" id="FPCK01000001">
    <property type="protein sequence ID" value="SFV28222.1"/>
    <property type="molecule type" value="Genomic_DNA"/>
</dbReference>
<feature type="transmembrane region" description="Helical" evidence="5">
    <location>
        <begin position="16"/>
        <end position="41"/>
    </location>
</feature>
<dbReference type="GO" id="GO:0048038">
    <property type="term" value="F:quinone binding"/>
    <property type="evidence" value="ECO:0007669"/>
    <property type="project" value="InterPro"/>
</dbReference>
<reference evidence="7 8" key="1">
    <citation type="submission" date="2016-10" db="EMBL/GenBank/DDBJ databases">
        <authorList>
            <person name="de Groot N.N."/>
        </authorList>
    </citation>
    <scope>NUCLEOTIDE SEQUENCE [LARGE SCALE GENOMIC DNA]</scope>
    <source>
        <strain evidence="7 8">IPL20</strain>
    </source>
</reference>
<dbReference type="GO" id="GO:0016020">
    <property type="term" value="C:membrane"/>
    <property type="evidence" value="ECO:0007669"/>
    <property type="project" value="InterPro"/>
</dbReference>
<dbReference type="Gene3D" id="2.140.10.10">
    <property type="entry name" value="Quinoprotein alcohol dehydrogenase-like superfamily"/>
    <property type="match status" value="2"/>
</dbReference>
<dbReference type="InterPro" id="IPR002372">
    <property type="entry name" value="PQQ_rpt_dom"/>
</dbReference>
<dbReference type="CDD" id="cd10280">
    <property type="entry name" value="PQQ_mGDH"/>
    <property type="match status" value="1"/>
</dbReference>
<evidence type="ECO:0000256" key="4">
    <source>
        <dbReference type="SAM" id="MobiDB-lite"/>
    </source>
</evidence>
<dbReference type="GO" id="GO:0008876">
    <property type="term" value="F:quinoprotein glucose dehydrogenase activity"/>
    <property type="evidence" value="ECO:0007669"/>
    <property type="project" value="TreeGrafter"/>
</dbReference>
<evidence type="ECO:0000313" key="7">
    <source>
        <dbReference type="EMBL" id="SFV28222.1"/>
    </source>
</evidence>
<accession>A0A1I7N0N0</accession>
<sequence>MAEHTTSATRHRGLGFWWAMFVGVVLLVFGLPIAAGGAWLIALGGSWYYLFAGIGLLVTAWYLFRREILAFWAYLLTYVGTVIWALWEVGFDGWAQVPRLIAPTVILLLMLLTLPVLRGTSRRIGSGAVAAAITAFGAIGAMAVAQNSVNSTIAQETPSPAPDSATPGTAGEPATPQPPAEQPNAPLGTPGTSVIEPAPETTPPAEDATPLPPIEPAEEAPEAEPETPEVPAGPTYVSLQTGADWPAYGGTHRAARYSPLNQITPENVGQLEQIWEFRTGDLPEDDEPFGNQNTPVKVGDRLFLCSALNKISALDAATGAEHWTYDPQTPTDAIGYNASCRGLVYFEDPTAEQGELCATRTVNLTHDARMIALDTETGQLCPDFGQGGIVNLMVGIGDSAPGFYAPTSPPTLVRDVLVVGSQVSDGQQREAPSGVIRGFNAVTGELEWAWDMGRPGETGLPPEGEVYTPGTPNVWTIMSGDDDLGMVYLPMGNSAVDYWGGDRSEEENTYSTAIVALDVETGEVVWHYQTVHYDVWDYDLGGQGSLVDFPTPEGPVPAIIMPSKQAQFYILNRETGEPLVTIEERPAPTGGVEPERLSPTQPYVTDFPNLLKPTITEKQMWGATPLDQLWCRIQFRQAAYDGVYTPPTVDQPWIQFPGYNGGVDWGGVAIDAEKGIMISNYNNMPNYNQLVPREEVDAAGVLPITDPDYDSSAGGGSHGSLSPQAGAPYGIRVNAGWRVPFTGLLCSQPPYGGIAAIDLNTREVLWDRPFGSARKNGPFGIPSMLPVEIGTPNNGGGVITASGLFFIAATTDDLFRAIDIETGEEVWSVALPAGGQAGPMTYEAQGRQIVVINAGGHDFMETPIGDYFIAYALPGGPAEAGEGDPQP</sequence>
<dbReference type="Pfam" id="PF01011">
    <property type="entry name" value="PQQ"/>
    <property type="match status" value="1"/>
</dbReference>
<dbReference type="InterPro" id="IPR018391">
    <property type="entry name" value="PQQ_b-propeller_rpt"/>
</dbReference>
<keyword evidence="5" id="KW-0812">Transmembrane</keyword>
<evidence type="ECO:0000256" key="5">
    <source>
        <dbReference type="SAM" id="Phobius"/>
    </source>
</evidence>
<feature type="transmembrane region" description="Helical" evidence="5">
    <location>
        <begin position="124"/>
        <end position="145"/>
    </location>
</feature>
<comment type="similarity">
    <text evidence="2">Belongs to the bacterial PQQ dehydrogenase family.</text>
</comment>
<feature type="transmembrane region" description="Helical" evidence="5">
    <location>
        <begin position="47"/>
        <end position="64"/>
    </location>
</feature>
<keyword evidence="8" id="KW-1185">Reference proteome</keyword>
<feature type="transmembrane region" description="Helical" evidence="5">
    <location>
        <begin position="99"/>
        <end position="117"/>
    </location>
</feature>
<dbReference type="AlphaFoldDB" id="A0A1I7N0N0"/>
<evidence type="ECO:0000256" key="3">
    <source>
        <dbReference type="ARBA" id="ARBA00023002"/>
    </source>
</evidence>
<feature type="compositionally biased region" description="Acidic residues" evidence="4">
    <location>
        <begin position="216"/>
        <end position="227"/>
    </location>
</feature>
<feature type="compositionally biased region" description="Low complexity" evidence="4">
    <location>
        <begin position="196"/>
        <end position="209"/>
    </location>
</feature>
<protein>
    <submittedName>
        <fullName evidence="7">Quinoprotein glucose dehydrogenase</fullName>
    </submittedName>
</protein>
<dbReference type="SMART" id="SM00564">
    <property type="entry name" value="PQQ"/>
    <property type="match status" value="5"/>
</dbReference>
<dbReference type="SUPFAM" id="SSF50998">
    <property type="entry name" value="Quinoprotein alcohol dehydrogenase-like"/>
    <property type="match status" value="1"/>
</dbReference>
<dbReference type="RefSeq" id="WP_244542746.1">
    <property type="nucleotide sequence ID" value="NZ_FPCK01000001.1"/>
</dbReference>
<keyword evidence="5" id="KW-1133">Transmembrane helix</keyword>
<feature type="region of interest" description="Disordered" evidence="4">
    <location>
        <begin position="153"/>
        <end position="244"/>
    </location>
</feature>
<dbReference type="STRING" id="429728.SAMN05216456_0467"/>
<dbReference type="InterPro" id="IPR011047">
    <property type="entry name" value="Quinoprotein_ADH-like_sf"/>
</dbReference>
<evidence type="ECO:0000313" key="8">
    <source>
        <dbReference type="Proteomes" id="UP000199074"/>
    </source>
</evidence>
<feature type="transmembrane region" description="Helical" evidence="5">
    <location>
        <begin position="71"/>
        <end position="87"/>
    </location>
</feature>
<proteinExistence type="inferred from homology"/>
<evidence type="ECO:0000256" key="1">
    <source>
        <dbReference type="ARBA" id="ARBA00001931"/>
    </source>
</evidence>